<keyword evidence="3" id="KW-1185">Reference proteome</keyword>
<keyword evidence="1" id="KW-0175">Coiled coil</keyword>
<evidence type="ECO:0000256" key="1">
    <source>
        <dbReference type="SAM" id="Coils"/>
    </source>
</evidence>
<organism evidence="4">
    <name type="scientific">Echinostoma caproni</name>
    <dbReference type="NCBI Taxonomy" id="27848"/>
    <lineage>
        <taxon>Eukaryota</taxon>
        <taxon>Metazoa</taxon>
        <taxon>Spiralia</taxon>
        <taxon>Lophotrochozoa</taxon>
        <taxon>Platyhelminthes</taxon>
        <taxon>Trematoda</taxon>
        <taxon>Digenea</taxon>
        <taxon>Plagiorchiida</taxon>
        <taxon>Echinostomata</taxon>
        <taxon>Echinostomatoidea</taxon>
        <taxon>Echinostomatidae</taxon>
        <taxon>Echinostoma</taxon>
    </lineage>
</organism>
<dbReference type="Gene3D" id="1.20.120.330">
    <property type="entry name" value="Nucleotidyltransferases domain 2"/>
    <property type="match status" value="1"/>
</dbReference>
<dbReference type="WBParaSite" id="ECPE_0000539901-mRNA-1">
    <property type="protein sequence ID" value="ECPE_0000539901-mRNA-1"/>
    <property type="gene ID" value="ECPE_0000539901"/>
</dbReference>
<dbReference type="AlphaFoldDB" id="A0A183AEK1"/>
<evidence type="ECO:0000313" key="4">
    <source>
        <dbReference type="WBParaSite" id="ECPE_0000539901-mRNA-1"/>
    </source>
</evidence>
<dbReference type="OrthoDB" id="5984158at2759"/>
<protein>
    <submittedName>
        <fullName evidence="4">t-SNARE coiled-coil homology domain-containing protein</fullName>
    </submittedName>
</protein>
<evidence type="ECO:0000313" key="2">
    <source>
        <dbReference type="EMBL" id="VDP75393.1"/>
    </source>
</evidence>
<dbReference type="EMBL" id="UZAN01042240">
    <property type="protein sequence ID" value="VDP75393.1"/>
    <property type="molecule type" value="Genomic_DNA"/>
</dbReference>
<reference evidence="2 3" key="2">
    <citation type="submission" date="2018-11" db="EMBL/GenBank/DDBJ databases">
        <authorList>
            <consortium name="Pathogen Informatics"/>
        </authorList>
    </citation>
    <scope>NUCLEOTIDE SEQUENCE [LARGE SCALE GENOMIC DNA]</scope>
    <source>
        <strain evidence="2 3">Egypt</strain>
    </source>
</reference>
<proteinExistence type="predicted"/>
<evidence type="ECO:0000313" key="3">
    <source>
        <dbReference type="Proteomes" id="UP000272942"/>
    </source>
</evidence>
<feature type="coiled-coil region" evidence="1">
    <location>
        <begin position="186"/>
        <end position="213"/>
    </location>
</feature>
<dbReference type="Proteomes" id="UP000272942">
    <property type="component" value="Unassembled WGS sequence"/>
</dbReference>
<name>A0A183AEK1_9TREM</name>
<reference evidence="4" key="1">
    <citation type="submission" date="2016-06" db="UniProtKB">
        <authorList>
            <consortium name="WormBaseParasite"/>
        </authorList>
    </citation>
    <scope>IDENTIFICATION</scope>
</reference>
<gene>
    <name evidence="2" type="ORF">ECPE_LOCUS5386</name>
</gene>
<sequence>MTIVSETLDFGGEQLVQRIEGSNDLIQKVSNQVYQARTGVSQIPDLRKEVRLLESVMFKWQEANQTSRKLENRMSETVSDLKSVMDRLRQMNNQLRDVLNERHTQAKVVQQPFIDLQNLVDRVSKARSVGWHALDEAQKKLARLEGAIVFISIVAGVCPNWLLLQLDFEDYVARTKALVPDTMSAREDLEKRLADIQANVKDLHNQAKQELVRAYDLSNRTDELQQVLEDLKSSVGGDQFDVLRMRIRCM</sequence>
<accession>A0A183AEK1</accession>